<dbReference type="GO" id="GO:0008270">
    <property type="term" value="F:zinc ion binding"/>
    <property type="evidence" value="ECO:0007669"/>
    <property type="project" value="UniProtKB-KW"/>
</dbReference>
<comment type="caution">
    <text evidence="14">The sequence shown here is derived from an EMBL/GenBank/DDBJ whole genome shotgun (WGS) entry which is preliminary data.</text>
</comment>
<dbReference type="InterPro" id="IPR036236">
    <property type="entry name" value="Znf_C2H2_sf"/>
</dbReference>
<dbReference type="Proteomes" id="UP000283509">
    <property type="component" value="Unassembled WGS sequence"/>
</dbReference>
<reference evidence="14 15" key="2">
    <citation type="submission" date="2019-01" db="EMBL/GenBank/DDBJ databases">
        <title>The decoding of complex shrimp genome reveals the adaptation for benthos swimmer, frequently molting mechanism and breeding impact on genome.</title>
        <authorList>
            <person name="Sun Y."/>
            <person name="Gao Y."/>
            <person name="Yu Y."/>
        </authorList>
    </citation>
    <scope>NUCLEOTIDE SEQUENCE [LARGE SCALE GENOMIC DNA]</scope>
    <source>
        <tissue evidence="14">Muscle</tissue>
    </source>
</reference>
<evidence type="ECO:0000313" key="15">
    <source>
        <dbReference type="Proteomes" id="UP000283509"/>
    </source>
</evidence>
<keyword evidence="9" id="KW-0804">Transcription</keyword>
<evidence type="ECO:0000256" key="10">
    <source>
        <dbReference type="ARBA" id="ARBA00023242"/>
    </source>
</evidence>
<gene>
    <name evidence="14" type="ORF">C7M84_004226</name>
</gene>
<feature type="compositionally biased region" description="Basic and acidic residues" evidence="12">
    <location>
        <begin position="119"/>
        <end position="128"/>
    </location>
</feature>
<dbReference type="FunFam" id="3.30.160.60:FF:000075">
    <property type="entry name" value="Putative zinc finger protein 536"/>
    <property type="match status" value="1"/>
</dbReference>
<feature type="region of interest" description="Disordered" evidence="12">
    <location>
        <begin position="1"/>
        <end position="23"/>
    </location>
</feature>
<evidence type="ECO:0000256" key="9">
    <source>
        <dbReference type="ARBA" id="ARBA00023163"/>
    </source>
</evidence>
<feature type="region of interest" description="Disordered" evidence="12">
    <location>
        <begin position="105"/>
        <end position="128"/>
    </location>
</feature>
<comment type="similarity">
    <text evidence="2">Belongs to the krueppel C2H2-type zinc-finger protein family.</text>
</comment>
<keyword evidence="6" id="KW-0862">Zinc</keyword>
<evidence type="ECO:0000256" key="1">
    <source>
        <dbReference type="ARBA" id="ARBA00004123"/>
    </source>
</evidence>
<accession>A0A3R7SVJ4</accession>
<evidence type="ECO:0000256" key="12">
    <source>
        <dbReference type="SAM" id="MobiDB-lite"/>
    </source>
</evidence>
<dbReference type="OrthoDB" id="6077919at2759"/>
<feature type="compositionally biased region" description="Low complexity" evidence="12">
    <location>
        <begin position="105"/>
        <end position="117"/>
    </location>
</feature>
<evidence type="ECO:0000259" key="13">
    <source>
        <dbReference type="PROSITE" id="PS50157"/>
    </source>
</evidence>
<evidence type="ECO:0000256" key="5">
    <source>
        <dbReference type="ARBA" id="ARBA00022771"/>
    </source>
</evidence>
<dbReference type="SUPFAM" id="SSF57667">
    <property type="entry name" value="beta-beta-alpha zinc fingers"/>
    <property type="match status" value="1"/>
</dbReference>
<feature type="domain" description="C2H2-type" evidence="13">
    <location>
        <begin position="48"/>
        <end position="78"/>
    </location>
</feature>
<dbReference type="AlphaFoldDB" id="A0A3R7SVJ4"/>
<evidence type="ECO:0000256" key="8">
    <source>
        <dbReference type="ARBA" id="ARBA00023125"/>
    </source>
</evidence>
<feature type="domain" description="C2H2-type" evidence="13">
    <location>
        <begin position="79"/>
        <end position="107"/>
    </location>
</feature>
<protein>
    <recommendedName>
        <fullName evidence="13">C2H2-type domain-containing protein</fullName>
    </recommendedName>
</protein>
<dbReference type="GO" id="GO:0000978">
    <property type="term" value="F:RNA polymerase II cis-regulatory region sequence-specific DNA binding"/>
    <property type="evidence" value="ECO:0007669"/>
    <property type="project" value="TreeGrafter"/>
</dbReference>
<evidence type="ECO:0000256" key="7">
    <source>
        <dbReference type="ARBA" id="ARBA00023015"/>
    </source>
</evidence>
<dbReference type="PANTHER" id="PTHR45925">
    <property type="entry name" value="ZINC FINGER PROTEIN"/>
    <property type="match status" value="1"/>
</dbReference>
<comment type="subcellular location">
    <subcellularLocation>
        <location evidence="1">Nucleus</location>
    </subcellularLocation>
</comment>
<evidence type="ECO:0000256" key="2">
    <source>
        <dbReference type="ARBA" id="ARBA00006991"/>
    </source>
</evidence>
<evidence type="ECO:0000256" key="11">
    <source>
        <dbReference type="PROSITE-ProRule" id="PRU00042"/>
    </source>
</evidence>
<keyword evidence="15" id="KW-1185">Reference proteome</keyword>
<sequence length="128" mass="13961">MRAVGRKAEWRGNQGRGKGPHQALQAYPARPATPSALLASAQDDGGAVHCRFCGKAFHGRYAKYNLKRHLMIHRGEKPFVCPYCPHRANQKGNLKYHILSVHPGRAAAQGAPADQADLGPKHENFASS</sequence>
<keyword evidence="10" id="KW-0539">Nucleus</keyword>
<evidence type="ECO:0000256" key="4">
    <source>
        <dbReference type="ARBA" id="ARBA00022737"/>
    </source>
</evidence>
<dbReference type="GO" id="GO:0005634">
    <property type="term" value="C:nucleus"/>
    <property type="evidence" value="ECO:0007669"/>
    <property type="project" value="UniProtKB-SubCell"/>
</dbReference>
<dbReference type="InterPro" id="IPR051967">
    <property type="entry name" value="Krueppel_C2H2-ZF"/>
</dbReference>
<evidence type="ECO:0000256" key="3">
    <source>
        <dbReference type="ARBA" id="ARBA00022723"/>
    </source>
</evidence>
<name>A0A3R7SVJ4_PENVA</name>
<keyword evidence="7" id="KW-0805">Transcription regulation</keyword>
<feature type="compositionally biased region" description="Basic and acidic residues" evidence="12">
    <location>
        <begin position="1"/>
        <end position="10"/>
    </location>
</feature>
<dbReference type="GO" id="GO:0000981">
    <property type="term" value="F:DNA-binding transcription factor activity, RNA polymerase II-specific"/>
    <property type="evidence" value="ECO:0007669"/>
    <property type="project" value="TreeGrafter"/>
</dbReference>
<reference evidence="14 15" key="1">
    <citation type="submission" date="2018-04" db="EMBL/GenBank/DDBJ databases">
        <authorList>
            <person name="Zhang X."/>
            <person name="Yuan J."/>
            <person name="Li F."/>
            <person name="Xiang J."/>
        </authorList>
    </citation>
    <scope>NUCLEOTIDE SEQUENCE [LARGE SCALE GENOMIC DNA]</scope>
    <source>
        <tissue evidence="14">Muscle</tissue>
    </source>
</reference>
<organism evidence="14 15">
    <name type="scientific">Penaeus vannamei</name>
    <name type="common">Whiteleg shrimp</name>
    <name type="synonym">Litopenaeus vannamei</name>
    <dbReference type="NCBI Taxonomy" id="6689"/>
    <lineage>
        <taxon>Eukaryota</taxon>
        <taxon>Metazoa</taxon>
        <taxon>Ecdysozoa</taxon>
        <taxon>Arthropoda</taxon>
        <taxon>Crustacea</taxon>
        <taxon>Multicrustacea</taxon>
        <taxon>Malacostraca</taxon>
        <taxon>Eumalacostraca</taxon>
        <taxon>Eucarida</taxon>
        <taxon>Decapoda</taxon>
        <taxon>Dendrobranchiata</taxon>
        <taxon>Penaeoidea</taxon>
        <taxon>Penaeidae</taxon>
        <taxon>Penaeus</taxon>
    </lineage>
</organism>
<keyword evidence="3" id="KW-0479">Metal-binding</keyword>
<dbReference type="SMART" id="SM00355">
    <property type="entry name" value="ZnF_C2H2"/>
    <property type="match status" value="2"/>
</dbReference>
<dbReference type="PROSITE" id="PS50157">
    <property type="entry name" value="ZINC_FINGER_C2H2_2"/>
    <property type="match status" value="2"/>
</dbReference>
<dbReference type="EMBL" id="QCYY01001564">
    <property type="protein sequence ID" value="ROT77145.1"/>
    <property type="molecule type" value="Genomic_DNA"/>
</dbReference>
<dbReference type="InterPro" id="IPR013087">
    <property type="entry name" value="Znf_C2H2_type"/>
</dbReference>
<keyword evidence="8" id="KW-0238">DNA-binding</keyword>
<keyword evidence="5 11" id="KW-0863">Zinc-finger</keyword>
<keyword evidence="4" id="KW-0677">Repeat</keyword>
<evidence type="ECO:0000256" key="6">
    <source>
        <dbReference type="ARBA" id="ARBA00022833"/>
    </source>
</evidence>
<evidence type="ECO:0000313" key="14">
    <source>
        <dbReference type="EMBL" id="ROT77145.1"/>
    </source>
</evidence>
<proteinExistence type="inferred from homology"/>
<dbReference type="Gene3D" id="3.30.160.60">
    <property type="entry name" value="Classic Zinc Finger"/>
    <property type="match status" value="2"/>
</dbReference>